<evidence type="ECO:0000256" key="4">
    <source>
        <dbReference type="ARBA" id="ARBA00022725"/>
    </source>
</evidence>
<feature type="transmembrane region" description="Helical" evidence="10">
    <location>
        <begin position="238"/>
        <end position="259"/>
    </location>
</feature>
<name>A0AAV6ZKM8_ENGPU</name>
<dbReference type="GO" id="GO:0004984">
    <property type="term" value="F:olfactory receptor activity"/>
    <property type="evidence" value="ECO:0007669"/>
    <property type="project" value="InterPro"/>
</dbReference>
<dbReference type="Gene3D" id="1.20.1070.10">
    <property type="entry name" value="Rhodopsin 7-helix transmembrane proteins"/>
    <property type="match status" value="1"/>
</dbReference>
<feature type="transmembrane region" description="Helical" evidence="10">
    <location>
        <begin position="24"/>
        <end position="49"/>
    </location>
</feature>
<evidence type="ECO:0000256" key="6">
    <source>
        <dbReference type="ARBA" id="ARBA00023040"/>
    </source>
</evidence>
<dbReference type="Pfam" id="PF13853">
    <property type="entry name" value="7tm_4"/>
    <property type="match status" value="1"/>
</dbReference>
<feature type="transmembrane region" description="Helical" evidence="10">
    <location>
        <begin position="139"/>
        <end position="158"/>
    </location>
</feature>
<sequence length="331" mass="37762">MKNETSVKYFYILTFSGETRGKPFITAFFFLIYVVGVLINSSIITVICLEVQLHKPMYLFICNLSIVDIFYTSVTVPKLLHMLLSGNHIVSFLQCYTQLYFFSSVATAEEILLFVMAYDRYVAICNPLHYKRILSRRNCSLMTSGIWATAFFNSFLYVTTALYMSSCHSNVIHQFFCDAKSLTKTTCTSSLLFFVLTGIEILILAFIPMMCTLISYIKIFSVIYRMKSGEKRKKAFSTFSSHITVMSIYYGTCLAGYLVPPYSEVLDSVMNIVYTSITPIINPIIYSLQNSNVQSALLSCYFGEKKEEEPWGATQSIEELQQELGHRKVSM</sequence>
<feature type="transmembrane region" description="Helical" evidence="10">
    <location>
        <begin position="56"/>
        <end position="79"/>
    </location>
</feature>
<comment type="caution">
    <text evidence="12">The sequence shown here is derived from an EMBL/GenBank/DDBJ whole genome shotgun (WGS) entry which is preliminary data.</text>
</comment>
<comment type="subcellular location">
    <subcellularLocation>
        <location evidence="1">Cell membrane</location>
        <topology evidence="1">Multi-pass membrane protein</topology>
    </subcellularLocation>
</comment>
<feature type="transmembrane region" description="Helical" evidence="10">
    <location>
        <begin position="271"/>
        <end position="288"/>
    </location>
</feature>
<gene>
    <name evidence="12" type="ORF">GDO81_029887</name>
</gene>
<evidence type="ECO:0000256" key="3">
    <source>
        <dbReference type="ARBA" id="ARBA00022692"/>
    </source>
</evidence>
<dbReference type="SUPFAM" id="SSF81321">
    <property type="entry name" value="Family A G protein-coupled receptor-like"/>
    <property type="match status" value="1"/>
</dbReference>
<keyword evidence="9" id="KW-0807">Transducer</keyword>
<feature type="transmembrane region" description="Helical" evidence="10">
    <location>
        <begin position="99"/>
        <end position="118"/>
    </location>
</feature>
<reference evidence="12" key="1">
    <citation type="thesis" date="2020" institute="ProQuest LLC" country="789 East Eisenhower Parkway, Ann Arbor, MI, USA">
        <title>Comparative Genomics and Chromosome Evolution.</title>
        <authorList>
            <person name="Mudd A.B."/>
        </authorList>
    </citation>
    <scope>NUCLEOTIDE SEQUENCE</scope>
    <source>
        <strain evidence="12">237g6f4</strain>
        <tissue evidence="12">Blood</tissue>
    </source>
</reference>
<keyword evidence="2" id="KW-1003">Cell membrane</keyword>
<organism evidence="12 13">
    <name type="scientific">Engystomops pustulosus</name>
    <name type="common">Tungara frog</name>
    <name type="synonym">Physalaemus pustulosus</name>
    <dbReference type="NCBI Taxonomy" id="76066"/>
    <lineage>
        <taxon>Eukaryota</taxon>
        <taxon>Metazoa</taxon>
        <taxon>Chordata</taxon>
        <taxon>Craniata</taxon>
        <taxon>Vertebrata</taxon>
        <taxon>Euteleostomi</taxon>
        <taxon>Amphibia</taxon>
        <taxon>Batrachia</taxon>
        <taxon>Anura</taxon>
        <taxon>Neobatrachia</taxon>
        <taxon>Hyloidea</taxon>
        <taxon>Leptodactylidae</taxon>
        <taxon>Leiuperinae</taxon>
        <taxon>Engystomops</taxon>
    </lineage>
</organism>
<evidence type="ECO:0000256" key="10">
    <source>
        <dbReference type="SAM" id="Phobius"/>
    </source>
</evidence>
<dbReference type="InterPro" id="IPR000276">
    <property type="entry name" value="GPCR_Rhodpsn"/>
</dbReference>
<evidence type="ECO:0000256" key="8">
    <source>
        <dbReference type="ARBA" id="ARBA00023170"/>
    </source>
</evidence>
<evidence type="ECO:0000256" key="2">
    <source>
        <dbReference type="ARBA" id="ARBA00022475"/>
    </source>
</evidence>
<evidence type="ECO:0000256" key="9">
    <source>
        <dbReference type="ARBA" id="ARBA00023224"/>
    </source>
</evidence>
<keyword evidence="7 10" id="KW-0472">Membrane</keyword>
<feature type="transmembrane region" description="Helical" evidence="10">
    <location>
        <begin position="191"/>
        <end position="217"/>
    </location>
</feature>
<keyword evidence="4" id="KW-0716">Sensory transduction</keyword>
<evidence type="ECO:0000259" key="11">
    <source>
        <dbReference type="PROSITE" id="PS50262"/>
    </source>
</evidence>
<evidence type="ECO:0000256" key="7">
    <source>
        <dbReference type="ARBA" id="ARBA00023136"/>
    </source>
</evidence>
<keyword evidence="5 10" id="KW-1133">Transmembrane helix</keyword>
<keyword evidence="4" id="KW-0552">Olfaction</keyword>
<evidence type="ECO:0000256" key="1">
    <source>
        <dbReference type="ARBA" id="ARBA00004651"/>
    </source>
</evidence>
<dbReference type="AlphaFoldDB" id="A0AAV6ZKM8"/>
<evidence type="ECO:0000313" key="13">
    <source>
        <dbReference type="Proteomes" id="UP000824782"/>
    </source>
</evidence>
<protein>
    <recommendedName>
        <fullName evidence="11">G-protein coupled receptors family 1 profile domain-containing protein</fullName>
    </recommendedName>
</protein>
<dbReference type="InterPro" id="IPR050516">
    <property type="entry name" value="Olfactory_GPCR"/>
</dbReference>
<dbReference type="PRINTS" id="PR00237">
    <property type="entry name" value="GPCRRHODOPSN"/>
</dbReference>
<keyword evidence="8" id="KW-0675">Receptor</keyword>
<accession>A0AAV6ZKM8</accession>
<dbReference type="InterPro" id="IPR017452">
    <property type="entry name" value="GPCR_Rhodpsn_7TM"/>
</dbReference>
<evidence type="ECO:0000256" key="5">
    <source>
        <dbReference type="ARBA" id="ARBA00022989"/>
    </source>
</evidence>
<feature type="domain" description="G-protein coupled receptors family 1 profile" evidence="11">
    <location>
        <begin position="39"/>
        <end position="286"/>
    </location>
</feature>
<evidence type="ECO:0000313" key="12">
    <source>
        <dbReference type="EMBL" id="KAG8546758.1"/>
    </source>
</evidence>
<dbReference type="GO" id="GO:0004930">
    <property type="term" value="F:G protein-coupled receptor activity"/>
    <property type="evidence" value="ECO:0007669"/>
    <property type="project" value="UniProtKB-KW"/>
</dbReference>
<dbReference type="PRINTS" id="PR00245">
    <property type="entry name" value="OLFACTORYR"/>
</dbReference>
<proteinExistence type="predicted"/>
<dbReference type="PROSITE" id="PS50262">
    <property type="entry name" value="G_PROTEIN_RECEP_F1_2"/>
    <property type="match status" value="1"/>
</dbReference>
<keyword evidence="13" id="KW-1185">Reference proteome</keyword>
<dbReference type="Proteomes" id="UP000824782">
    <property type="component" value="Unassembled WGS sequence"/>
</dbReference>
<keyword evidence="3 10" id="KW-0812">Transmembrane</keyword>
<dbReference type="GO" id="GO:0005886">
    <property type="term" value="C:plasma membrane"/>
    <property type="evidence" value="ECO:0007669"/>
    <property type="project" value="UniProtKB-SubCell"/>
</dbReference>
<dbReference type="CDD" id="cd13954">
    <property type="entry name" value="7tmA_OR"/>
    <property type="match status" value="1"/>
</dbReference>
<dbReference type="EMBL" id="WNYA01000954">
    <property type="protein sequence ID" value="KAG8546758.1"/>
    <property type="molecule type" value="Genomic_DNA"/>
</dbReference>
<keyword evidence="6" id="KW-0297">G-protein coupled receptor</keyword>
<dbReference type="FunFam" id="1.20.1070.10:FF:000015">
    <property type="entry name" value="Olfactory receptor"/>
    <property type="match status" value="1"/>
</dbReference>
<dbReference type="PANTHER" id="PTHR26452">
    <property type="entry name" value="OLFACTORY RECEPTOR"/>
    <property type="match status" value="1"/>
</dbReference>
<dbReference type="InterPro" id="IPR000725">
    <property type="entry name" value="Olfact_rcpt"/>
</dbReference>